<gene>
    <name evidence="1" type="ORF">A1O5_08181</name>
</gene>
<evidence type="ECO:0000313" key="2">
    <source>
        <dbReference type="Proteomes" id="UP000019471"/>
    </source>
</evidence>
<dbReference type="GeneID" id="19192882"/>
<dbReference type="OrthoDB" id="4157730at2759"/>
<dbReference type="PANTHER" id="PTHR42085:SF2">
    <property type="entry name" value="F-BOX DOMAIN-CONTAINING PROTEIN"/>
    <property type="match status" value="1"/>
</dbReference>
<accession>W9XDA8</accession>
<dbReference type="EMBL" id="AMGX01000013">
    <property type="protein sequence ID" value="EXJ68389.1"/>
    <property type="molecule type" value="Genomic_DNA"/>
</dbReference>
<organism evidence="1 2">
    <name type="scientific">Cladophialophora psammophila CBS 110553</name>
    <dbReference type="NCBI Taxonomy" id="1182543"/>
    <lineage>
        <taxon>Eukaryota</taxon>
        <taxon>Fungi</taxon>
        <taxon>Dikarya</taxon>
        <taxon>Ascomycota</taxon>
        <taxon>Pezizomycotina</taxon>
        <taxon>Eurotiomycetes</taxon>
        <taxon>Chaetothyriomycetidae</taxon>
        <taxon>Chaetothyriales</taxon>
        <taxon>Herpotrichiellaceae</taxon>
        <taxon>Cladophialophora</taxon>
    </lineage>
</organism>
<dbReference type="eggNOG" id="ENOG502SYM4">
    <property type="taxonomic scope" value="Eukaryota"/>
</dbReference>
<reference evidence="1 2" key="1">
    <citation type="submission" date="2013-03" db="EMBL/GenBank/DDBJ databases">
        <title>The Genome Sequence of Cladophialophora psammophila CBS 110553.</title>
        <authorList>
            <consortium name="The Broad Institute Genomics Platform"/>
            <person name="Cuomo C."/>
            <person name="de Hoog S."/>
            <person name="Gorbushina A."/>
            <person name="Walker B."/>
            <person name="Young S.K."/>
            <person name="Zeng Q."/>
            <person name="Gargeya S."/>
            <person name="Fitzgerald M."/>
            <person name="Haas B."/>
            <person name="Abouelleil A."/>
            <person name="Allen A.W."/>
            <person name="Alvarado L."/>
            <person name="Arachchi H.M."/>
            <person name="Berlin A.M."/>
            <person name="Chapman S.B."/>
            <person name="Gainer-Dewar J."/>
            <person name="Goldberg J."/>
            <person name="Griggs A."/>
            <person name="Gujja S."/>
            <person name="Hansen M."/>
            <person name="Howarth C."/>
            <person name="Imamovic A."/>
            <person name="Ireland A."/>
            <person name="Larimer J."/>
            <person name="McCowan C."/>
            <person name="Murphy C."/>
            <person name="Pearson M."/>
            <person name="Poon T.W."/>
            <person name="Priest M."/>
            <person name="Roberts A."/>
            <person name="Saif S."/>
            <person name="Shea T."/>
            <person name="Sisk P."/>
            <person name="Sykes S."/>
            <person name="Wortman J."/>
            <person name="Nusbaum C."/>
            <person name="Birren B."/>
        </authorList>
    </citation>
    <scope>NUCLEOTIDE SEQUENCE [LARGE SCALE GENOMIC DNA]</scope>
    <source>
        <strain evidence="1 2">CBS 110553</strain>
    </source>
</reference>
<protein>
    <submittedName>
        <fullName evidence="1">Uncharacterized protein</fullName>
    </submittedName>
</protein>
<dbReference type="AlphaFoldDB" id="W9XDA8"/>
<proteinExistence type="predicted"/>
<dbReference type="PANTHER" id="PTHR42085">
    <property type="entry name" value="F-BOX DOMAIN-CONTAINING PROTEIN"/>
    <property type="match status" value="1"/>
</dbReference>
<evidence type="ECO:0000313" key="1">
    <source>
        <dbReference type="EMBL" id="EXJ68389.1"/>
    </source>
</evidence>
<keyword evidence="2" id="KW-1185">Reference proteome</keyword>
<dbReference type="Proteomes" id="UP000019471">
    <property type="component" value="Unassembled WGS sequence"/>
</dbReference>
<dbReference type="InterPro" id="IPR038883">
    <property type="entry name" value="AN11006-like"/>
</dbReference>
<sequence length="550" mass="61686">MVSFLSLPFLIRRRIYVLAGLVRFCPIDLNHEGPQKVEYARRCFDYLDEAYDGWRPPIEGPSDFLISTADLLAEYSCFYRSKRFQGHAPFPGPDGLDCVCGPLPRGLLLVCRAIHIEVVTILYAENQFKISRSGPGGLKALSQLSPKALGAMTSLHVGLTACGCVLGQTCSPHEPNPLIYPCFSCHPGCKCGVGSPFFSHNPSMRSLPQEWERLVLVLAAQLTPGRLRLSVVCDTLDHAAAQQILLPLERLPLLKSCAVRLGQQPDHHLRRLAQTTVHQVTGHSAHLRPPFGGTTSLMNSNYRFSAIQALSHLGPLNGWRGRALPGHPAASSWPRDHFLVNHKFRHQALQIFYRSNTFSVETLDAHWDRDMSHHLEHRSALVFLQSIPRDALPHIYSLRIIFPTFHNDGLCPGTPSLTNWTDTLRFIQGHLPLAHLDLALCIAFASQDDGYVTGWEDKEWAFYQRMVAPAVILRGIRNLFAIFPPTGDAPREARNRLRERDLQTRTLGWTSPLTRVTKPREGQGHPEMEEIWDAGPITLGPSGERIWPPW</sequence>
<comment type="caution">
    <text evidence="1">The sequence shown here is derived from an EMBL/GenBank/DDBJ whole genome shotgun (WGS) entry which is preliminary data.</text>
</comment>
<dbReference type="RefSeq" id="XP_007746955.1">
    <property type="nucleotide sequence ID" value="XM_007748765.1"/>
</dbReference>
<name>W9XDA8_9EURO</name>
<dbReference type="HOGENOM" id="CLU_609724_0_0_1"/>